<evidence type="ECO:0000313" key="2">
    <source>
        <dbReference type="EMBL" id="BCU71508.1"/>
    </source>
</evidence>
<evidence type="ECO:0000313" key="3">
    <source>
        <dbReference type="Proteomes" id="UP000825123"/>
    </source>
</evidence>
<dbReference type="Proteomes" id="UP000825123">
    <property type="component" value="Chromosome"/>
</dbReference>
<gene>
    <name evidence="2" type="ORF">KN1_28050</name>
</gene>
<feature type="transmembrane region" description="Helical" evidence="1">
    <location>
        <begin position="200"/>
        <end position="218"/>
    </location>
</feature>
<feature type="transmembrane region" description="Helical" evidence="1">
    <location>
        <begin position="64"/>
        <end position="86"/>
    </location>
</feature>
<proteinExistence type="predicted"/>
<evidence type="ECO:0000256" key="1">
    <source>
        <dbReference type="SAM" id="Phobius"/>
    </source>
</evidence>
<feature type="transmembrane region" description="Helical" evidence="1">
    <location>
        <begin position="98"/>
        <end position="123"/>
    </location>
</feature>
<dbReference type="AlphaFoldDB" id="A0A8D5U8V4"/>
<sequence length="247" mass="26949">MDTLRLGLLLTALAFLTALLSTVTTIYYINNAVSIPNLNFSSPTALVDSIKSYLEGLLTSFLQYYIFTFSALTIGFVVAVLGQLFLSHGFIKRGMALGAVASIIGSIGGILALVGGAGTGLLISSLVTHAFGINVLTLLFIGSLGVFAVIDYFLYVFTLNLLVGIQLLMSEAKGPGMLLIFCSLVQFFTVHTILTQTGQYIEVGLETLLFISYLWAAVKLKPRPKINMPPYYQPYPPPYYGRWVHKR</sequence>
<dbReference type="GeneID" id="66164521"/>
<keyword evidence="1" id="KW-1133">Transmembrane helix</keyword>
<accession>A0A8D5U8V4</accession>
<keyword evidence="3" id="KW-1185">Reference proteome</keyword>
<keyword evidence="1" id="KW-0812">Transmembrane</keyword>
<reference evidence="2 3" key="1">
    <citation type="submission" date="2021-04" db="EMBL/GenBank/DDBJ databases">
        <title>Complete genome sequence of Stygiolobus sp. KN-1.</title>
        <authorList>
            <person name="Nakamura K."/>
            <person name="Sakai H."/>
            <person name="Kurosawa N."/>
        </authorList>
    </citation>
    <scope>NUCLEOTIDE SEQUENCE [LARGE SCALE GENOMIC DNA]</scope>
    <source>
        <strain evidence="2 3">KN-1</strain>
    </source>
</reference>
<feature type="transmembrane region" description="Helical" evidence="1">
    <location>
        <begin position="135"/>
        <end position="163"/>
    </location>
</feature>
<dbReference type="EMBL" id="AP024597">
    <property type="protein sequence ID" value="BCU71508.1"/>
    <property type="molecule type" value="Genomic_DNA"/>
</dbReference>
<keyword evidence="1" id="KW-0472">Membrane</keyword>
<organism evidence="2 3">
    <name type="scientific">Stygiolobus caldivivus</name>
    <dbReference type="NCBI Taxonomy" id="2824673"/>
    <lineage>
        <taxon>Archaea</taxon>
        <taxon>Thermoproteota</taxon>
        <taxon>Thermoprotei</taxon>
        <taxon>Sulfolobales</taxon>
        <taxon>Sulfolobaceae</taxon>
        <taxon>Stygiolobus</taxon>
    </lineage>
</organism>
<dbReference type="KEGG" id="csty:KN1_28050"/>
<feature type="transmembrane region" description="Helical" evidence="1">
    <location>
        <begin position="175"/>
        <end position="194"/>
    </location>
</feature>
<protein>
    <submittedName>
        <fullName evidence="2">Uncharacterized protein</fullName>
    </submittedName>
</protein>
<name>A0A8D5U8V4_9CREN</name>
<dbReference type="RefSeq" id="WP_221288283.1">
    <property type="nucleotide sequence ID" value="NZ_AP024597.1"/>
</dbReference>